<sequence>MKKILLLSDTHSYIDSKIIEYANKVDEVWHAGDIGDLKVTDAISEVAKIRAVYGNIDNLKIRQEFPLNNRFIIEELDVWITHIGGYPNRYSKAIREEIKTNPPNLFISGHSHILKVMRDTKLDLLHMNPGAIGIHGFHKVRTMLRFEIDSKQIKSLEVIEFP</sequence>
<dbReference type="InterPro" id="IPR029052">
    <property type="entry name" value="Metallo-depent_PP-like"/>
</dbReference>
<organism evidence="4 5">
    <name type="scientific">Patiriisocius hiemis</name>
    <dbReference type="NCBI Taxonomy" id="3075604"/>
    <lineage>
        <taxon>Bacteria</taxon>
        <taxon>Pseudomonadati</taxon>
        <taxon>Bacteroidota</taxon>
        <taxon>Flavobacteriia</taxon>
        <taxon>Flavobacteriales</taxon>
        <taxon>Flavobacteriaceae</taxon>
        <taxon>Patiriisocius</taxon>
    </lineage>
</organism>
<dbReference type="EC" id="3.1.4.-" evidence="2"/>
<dbReference type="RefSeq" id="WP_311332862.1">
    <property type="nucleotide sequence ID" value="NZ_JAVRHZ010000004.1"/>
</dbReference>
<dbReference type="SUPFAM" id="SSF56300">
    <property type="entry name" value="Metallo-dependent phosphatases"/>
    <property type="match status" value="1"/>
</dbReference>
<evidence type="ECO:0000259" key="3">
    <source>
        <dbReference type="Pfam" id="PF12850"/>
    </source>
</evidence>
<reference evidence="4 5" key="1">
    <citation type="submission" date="2023-09" db="EMBL/GenBank/DDBJ databases">
        <authorList>
            <person name="Rey-Velasco X."/>
        </authorList>
    </citation>
    <scope>NUCLEOTIDE SEQUENCE [LARGE SCALE GENOMIC DNA]</scope>
    <source>
        <strain evidence="4 5">W242</strain>
    </source>
</reference>
<gene>
    <name evidence="4" type="ORF">RM538_07815</name>
</gene>
<dbReference type="InterPro" id="IPR000979">
    <property type="entry name" value="Phosphodiesterase_MJ0936/Vps29"/>
</dbReference>
<comment type="caution">
    <text evidence="4">The sequence shown here is derived from an EMBL/GenBank/DDBJ whole genome shotgun (WGS) entry which is preliminary data.</text>
</comment>
<keyword evidence="5" id="KW-1185">Reference proteome</keyword>
<evidence type="ECO:0000256" key="2">
    <source>
        <dbReference type="RuleBase" id="RU362039"/>
    </source>
</evidence>
<dbReference type="Proteomes" id="UP001254488">
    <property type="component" value="Unassembled WGS sequence"/>
</dbReference>
<dbReference type="EMBL" id="JAVRHZ010000004">
    <property type="protein sequence ID" value="MDT0555905.1"/>
    <property type="molecule type" value="Genomic_DNA"/>
</dbReference>
<dbReference type="Gene3D" id="3.60.21.10">
    <property type="match status" value="1"/>
</dbReference>
<name>A0ABU2YCK2_9FLAO</name>
<keyword evidence="2" id="KW-0479">Metal-binding</keyword>
<evidence type="ECO:0000313" key="5">
    <source>
        <dbReference type="Proteomes" id="UP001254488"/>
    </source>
</evidence>
<dbReference type="Pfam" id="PF12850">
    <property type="entry name" value="Metallophos_2"/>
    <property type="match status" value="1"/>
</dbReference>
<feature type="non-terminal residue" evidence="4">
    <location>
        <position position="162"/>
    </location>
</feature>
<feature type="domain" description="Calcineurin-like phosphoesterase" evidence="3">
    <location>
        <begin position="3"/>
        <end position="150"/>
    </location>
</feature>
<comment type="cofactor">
    <cofactor evidence="2">
        <name>a divalent metal cation</name>
        <dbReference type="ChEBI" id="CHEBI:60240"/>
    </cofactor>
</comment>
<accession>A0ABU2YCK2</accession>
<dbReference type="NCBIfam" id="TIGR00040">
    <property type="entry name" value="yfcE"/>
    <property type="match status" value="1"/>
</dbReference>
<protein>
    <recommendedName>
        <fullName evidence="2">Phosphoesterase</fullName>
        <ecNumber evidence="2">3.1.4.-</ecNumber>
    </recommendedName>
</protein>
<evidence type="ECO:0000256" key="1">
    <source>
        <dbReference type="ARBA" id="ARBA00008950"/>
    </source>
</evidence>
<evidence type="ECO:0000313" key="4">
    <source>
        <dbReference type="EMBL" id="MDT0555905.1"/>
    </source>
</evidence>
<dbReference type="InterPro" id="IPR024654">
    <property type="entry name" value="Calcineurin-like_PHP_lpxH"/>
</dbReference>
<comment type="similarity">
    <text evidence="1 2">Belongs to the metallophosphoesterase superfamily. YfcE family.</text>
</comment>
<proteinExistence type="inferred from homology"/>